<sequence>MPDKPTRIYPCPQCKKPTRWDDNPWRPFCSERCKLIDLGDWAAERHGIPGDPDAPTDDLDDLS</sequence>
<comment type="similarity">
    <text evidence="3">Belongs to the DNA gyrase inhibitor YacG family.</text>
</comment>
<organism evidence="5 6">
    <name type="scientific">Alloalcanivorax profundimaris</name>
    <dbReference type="NCBI Taxonomy" id="2735259"/>
    <lineage>
        <taxon>Bacteria</taxon>
        <taxon>Pseudomonadati</taxon>
        <taxon>Pseudomonadota</taxon>
        <taxon>Gammaproteobacteria</taxon>
        <taxon>Oceanospirillales</taxon>
        <taxon>Alcanivoracaceae</taxon>
        <taxon>Alloalcanivorax</taxon>
    </lineage>
</organism>
<dbReference type="RefSeq" id="WP_161383433.1">
    <property type="nucleotide sequence ID" value="NZ_ARXX01000018.1"/>
</dbReference>
<dbReference type="Pfam" id="PF03884">
    <property type="entry name" value="YacG"/>
    <property type="match status" value="1"/>
</dbReference>
<evidence type="ECO:0000313" key="6">
    <source>
        <dbReference type="Proteomes" id="UP000662703"/>
    </source>
</evidence>
<dbReference type="EMBL" id="ARXX01000018">
    <property type="protein sequence ID" value="MBF5056172.1"/>
    <property type="molecule type" value="Genomic_DNA"/>
</dbReference>
<accession>A0ABS0APW1</accession>
<comment type="subunit">
    <text evidence="3">Interacts with GyrB.</text>
</comment>
<evidence type="ECO:0000313" key="5">
    <source>
        <dbReference type="EMBL" id="MBF5056172.1"/>
    </source>
</evidence>
<feature type="binding site" evidence="3">
    <location>
        <position position="14"/>
    </location>
    <ligand>
        <name>Zn(2+)</name>
        <dbReference type="ChEBI" id="CHEBI:29105"/>
    </ligand>
</feature>
<dbReference type="Gene3D" id="3.30.50.10">
    <property type="entry name" value="Erythroid Transcription Factor GATA-1, subunit A"/>
    <property type="match status" value="1"/>
</dbReference>
<name>A0ABS0APW1_9GAMM</name>
<gene>
    <name evidence="3" type="primary">yacG</name>
    <name evidence="5" type="ORF">Y5W_01466</name>
</gene>
<evidence type="ECO:0000256" key="4">
    <source>
        <dbReference type="SAM" id="MobiDB-lite"/>
    </source>
</evidence>
<dbReference type="PANTHER" id="PTHR36150">
    <property type="entry name" value="DNA GYRASE INHIBITOR YACG"/>
    <property type="match status" value="1"/>
</dbReference>
<feature type="region of interest" description="Disordered" evidence="4">
    <location>
        <begin position="44"/>
        <end position="63"/>
    </location>
</feature>
<keyword evidence="6" id="KW-1185">Reference proteome</keyword>
<dbReference type="HAMAP" id="MF_00649">
    <property type="entry name" value="DNA_gyrase_inhibitor_YacG"/>
    <property type="match status" value="1"/>
</dbReference>
<comment type="cofactor">
    <cofactor evidence="3">
        <name>Zn(2+)</name>
        <dbReference type="ChEBI" id="CHEBI:29105"/>
    </cofactor>
    <text evidence="3">Binds 1 zinc ion.</text>
</comment>
<reference evidence="5 6" key="1">
    <citation type="submission" date="2012-09" db="EMBL/GenBank/DDBJ databases">
        <title>Genome Sequence of alkane-degrading Bacterium Alcanivorax sp. 521-1.</title>
        <authorList>
            <person name="Lai Q."/>
            <person name="Shao Z."/>
        </authorList>
    </citation>
    <scope>NUCLEOTIDE SEQUENCE [LARGE SCALE GENOMIC DNA]</scope>
    <source>
        <strain evidence="5 6">521-1</strain>
    </source>
</reference>
<comment type="function">
    <text evidence="3">Inhibits all the catalytic activities of DNA gyrase by preventing its interaction with DNA. Acts by binding directly to the C-terminal domain of GyrB, which probably disrupts DNA binding by the gyrase.</text>
</comment>
<dbReference type="InterPro" id="IPR005584">
    <property type="entry name" value="DNA_gyrase_inhibitor_YacG"/>
</dbReference>
<evidence type="ECO:0000256" key="1">
    <source>
        <dbReference type="ARBA" id="ARBA00022723"/>
    </source>
</evidence>
<keyword evidence="2 3" id="KW-0862">Zinc</keyword>
<feature type="compositionally biased region" description="Acidic residues" evidence="4">
    <location>
        <begin position="54"/>
        <end position="63"/>
    </location>
</feature>
<evidence type="ECO:0000256" key="2">
    <source>
        <dbReference type="ARBA" id="ARBA00022833"/>
    </source>
</evidence>
<feature type="binding site" evidence="3">
    <location>
        <position position="33"/>
    </location>
    <ligand>
        <name>Zn(2+)</name>
        <dbReference type="ChEBI" id="CHEBI:29105"/>
    </ligand>
</feature>
<comment type="caution">
    <text evidence="5">The sequence shown here is derived from an EMBL/GenBank/DDBJ whole genome shotgun (WGS) entry which is preliminary data.</text>
</comment>
<dbReference type="PANTHER" id="PTHR36150:SF1">
    <property type="entry name" value="DNA GYRASE INHIBITOR YACG"/>
    <property type="match status" value="1"/>
</dbReference>
<dbReference type="Proteomes" id="UP000662703">
    <property type="component" value="Unassembled WGS sequence"/>
</dbReference>
<dbReference type="SUPFAM" id="SSF57716">
    <property type="entry name" value="Glucocorticoid receptor-like (DNA-binding domain)"/>
    <property type="match status" value="1"/>
</dbReference>
<proteinExistence type="inferred from homology"/>
<evidence type="ECO:0000256" key="3">
    <source>
        <dbReference type="HAMAP-Rule" id="MF_00649"/>
    </source>
</evidence>
<dbReference type="InterPro" id="IPR013088">
    <property type="entry name" value="Znf_NHR/GATA"/>
</dbReference>
<protein>
    <recommendedName>
        <fullName evidence="3">DNA gyrase inhibitor YacG</fullName>
    </recommendedName>
</protein>
<feature type="binding site" evidence="3">
    <location>
        <position position="29"/>
    </location>
    <ligand>
        <name>Zn(2+)</name>
        <dbReference type="ChEBI" id="CHEBI:29105"/>
    </ligand>
</feature>
<keyword evidence="1 3" id="KW-0479">Metal-binding</keyword>
<feature type="binding site" evidence="3">
    <location>
        <position position="11"/>
    </location>
    <ligand>
        <name>Zn(2+)</name>
        <dbReference type="ChEBI" id="CHEBI:29105"/>
    </ligand>
</feature>